<reference evidence="2" key="1">
    <citation type="submission" date="2018-05" db="EMBL/GenBank/DDBJ databases">
        <authorList>
            <person name="Lanie J.A."/>
            <person name="Ng W.-L."/>
            <person name="Kazmierczak K.M."/>
            <person name="Andrzejewski T.M."/>
            <person name="Davidsen T.M."/>
            <person name="Wayne K.J."/>
            <person name="Tettelin H."/>
            <person name="Glass J.I."/>
            <person name="Rusch D."/>
            <person name="Podicherti R."/>
            <person name="Tsui H.-C.T."/>
            <person name="Winkler M.E."/>
        </authorList>
    </citation>
    <scope>NUCLEOTIDE SEQUENCE</scope>
</reference>
<feature type="domain" description="Cyclic nucleotide-binding" evidence="1">
    <location>
        <begin position="15"/>
        <end position="81"/>
    </location>
</feature>
<name>A0A382XF60_9ZZZZ</name>
<dbReference type="InterPro" id="IPR018490">
    <property type="entry name" value="cNMP-bd_dom_sf"/>
</dbReference>
<proteinExistence type="predicted"/>
<evidence type="ECO:0000313" key="2">
    <source>
        <dbReference type="EMBL" id="SVD69021.1"/>
    </source>
</evidence>
<dbReference type="SUPFAM" id="SSF51206">
    <property type="entry name" value="cAMP-binding domain-like"/>
    <property type="match status" value="1"/>
</dbReference>
<feature type="non-terminal residue" evidence="2">
    <location>
        <position position="162"/>
    </location>
</feature>
<sequence>MNAERLKSIINKVPAFRDLAVGHAHRLLQSGEVMLKPKGTTLCVEGDDSSDMFILLSGKLLVTCEDVELGSVGSSEVVGEMKSHHRPASLCDDRGHRGCNVVRDPCGELRAAHERERGTGGTDLPQHARVALYEAAAVQRTPGQPPGCVRLLLRRSAIDDQA</sequence>
<dbReference type="AlphaFoldDB" id="A0A382XF60"/>
<dbReference type="PROSITE" id="PS50042">
    <property type="entry name" value="CNMP_BINDING_3"/>
    <property type="match status" value="1"/>
</dbReference>
<dbReference type="Gene3D" id="2.60.120.10">
    <property type="entry name" value="Jelly Rolls"/>
    <property type="match status" value="1"/>
</dbReference>
<dbReference type="InterPro" id="IPR014710">
    <property type="entry name" value="RmlC-like_jellyroll"/>
</dbReference>
<dbReference type="InterPro" id="IPR000595">
    <property type="entry name" value="cNMP-bd_dom"/>
</dbReference>
<organism evidence="2">
    <name type="scientific">marine metagenome</name>
    <dbReference type="NCBI Taxonomy" id="408172"/>
    <lineage>
        <taxon>unclassified sequences</taxon>
        <taxon>metagenomes</taxon>
        <taxon>ecological metagenomes</taxon>
    </lineage>
</organism>
<evidence type="ECO:0000259" key="1">
    <source>
        <dbReference type="PROSITE" id="PS50042"/>
    </source>
</evidence>
<protein>
    <recommendedName>
        <fullName evidence="1">Cyclic nucleotide-binding domain-containing protein</fullName>
    </recommendedName>
</protein>
<dbReference type="EMBL" id="UINC01166846">
    <property type="protein sequence ID" value="SVD69021.1"/>
    <property type="molecule type" value="Genomic_DNA"/>
</dbReference>
<gene>
    <name evidence="2" type="ORF">METZ01_LOCUS421875</name>
</gene>
<accession>A0A382XF60</accession>